<proteinExistence type="inferred from homology"/>
<evidence type="ECO:0000256" key="6">
    <source>
        <dbReference type="ARBA" id="ARBA00023136"/>
    </source>
</evidence>
<keyword evidence="6 7" id="KW-0472">Membrane</keyword>
<feature type="transmembrane region" description="Helical" evidence="7">
    <location>
        <begin position="268"/>
        <end position="288"/>
    </location>
</feature>
<dbReference type="PANTHER" id="PTHR30193">
    <property type="entry name" value="ABC TRANSPORTER PERMEASE PROTEIN"/>
    <property type="match status" value="1"/>
</dbReference>
<organism evidence="9 10">
    <name type="scientific">Massiliimalia timonensis</name>
    <dbReference type="NCBI Taxonomy" id="1987501"/>
    <lineage>
        <taxon>Bacteria</taxon>
        <taxon>Bacillati</taxon>
        <taxon>Bacillota</taxon>
        <taxon>Clostridia</taxon>
        <taxon>Eubacteriales</taxon>
        <taxon>Oscillospiraceae</taxon>
        <taxon>Massiliimalia</taxon>
    </lineage>
</organism>
<evidence type="ECO:0000313" key="9">
    <source>
        <dbReference type="EMBL" id="MBC8610434.1"/>
    </source>
</evidence>
<feature type="transmembrane region" description="Helical" evidence="7">
    <location>
        <begin position="160"/>
        <end position="182"/>
    </location>
</feature>
<comment type="similarity">
    <text evidence="7">Belongs to the binding-protein-dependent transport system permease family.</text>
</comment>
<dbReference type="AlphaFoldDB" id="A0A8J6TPQ5"/>
<dbReference type="PANTHER" id="PTHR30193:SF37">
    <property type="entry name" value="INNER MEMBRANE ABC TRANSPORTER PERMEASE PROTEIN YCJO"/>
    <property type="match status" value="1"/>
</dbReference>
<sequence length="300" mass="33879">MTAIRKKKHSKIGNEPIGYFFIAPFYLFFFFMVLIPIFTGIMQSFTNYDLYQTNDFVGLANYKQLLKDPVFLQAIGNTLFYSLLYIVPTMAIGLLLALLMSKESGGYKIFRTGFYLPYIISMVCASTIWLWIFDPTAGVLNQMLRAVGLPTSDWLKDPNLAMGCVVFVSIWKNLGYCMLIYLSGIKGIPNYLYEAAQIDGASKVKQFWYITVPMLQPTTFFLFITSCISSFNVFEQVNVLTNGGPLNTTTTIVHQIYLRGFTQFKMGYASAMSVVLLIMVCIITLINFKFGNQGTDTDIG</sequence>
<dbReference type="GO" id="GO:0055085">
    <property type="term" value="P:transmembrane transport"/>
    <property type="evidence" value="ECO:0007669"/>
    <property type="project" value="InterPro"/>
</dbReference>
<protein>
    <submittedName>
        <fullName evidence="9">Sugar ABC transporter permease</fullName>
    </submittedName>
</protein>
<feature type="transmembrane region" description="Helical" evidence="7">
    <location>
        <begin position="207"/>
        <end position="231"/>
    </location>
</feature>
<dbReference type="InterPro" id="IPR035906">
    <property type="entry name" value="MetI-like_sf"/>
</dbReference>
<keyword evidence="2 7" id="KW-0813">Transport</keyword>
<accession>A0A8J6TPQ5</accession>
<keyword evidence="5 7" id="KW-1133">Transmembrane helix</keyword>
<dbReference type="RefSeq" id="WP_093990015.1">
    <property type="nucleotide sequence ID" value="NZ_FYDD01000004.1"/>
</dbReference>
<dbReference type="PROSITE" id="PS50928">
    <property type="entry name" value="ABC_TM1"/>
    <property type="match status" value="1"/>
</dbReference>
<feature type="transmembrane region" description="Helical" evidence="7">
    <location>
        <begin position="112"/>
        <end position="133"/>
    </location>
</feature>
<evidence type="ECO:0000256" key="4">
    <source>
        <dbReference type="ARBA" id="ARBA00022692"/>
    </source>
</evidence>
<evidence type="ECO:0000256" key="7">
    <source>
        <dbReference type="RuleBase" id="RU363032"/>
    </source>
</evidence>
<dbReference type="CDD" id="cd06261">
    <property type="entry name" value="TM_PBP2"/>
    <property type="match status" value="1"/>
</dbReference>
<dbReference type="Gene3D" id="1.10.3720.10">
    <property type="entry name" value="MetI-like"/>
    <property type="match status" value="1"/>
</dbReference>
<dbReference type="EMBL" id="JACRTL010000002">
    <property type="protein sequence ID" value="MBC8610434.1"/>
    <property type="molecule type" value="Genomic_DNA"/>
</dbReference>
<evidence type="ECO:0000256" key="5">
    <source>
        <dbReference type="ARBA" id="ARBA00022989"/>
    </source>
</evidence>
<comment type="subcellular location">
    <subcellularLocation>
        <location evidence="1 7">Cell membrane</location>
        <topology evidence="1 7">Multi-pass membrane protein</topology>
    </subcellularLocation>
</comment>
<dbReference type="OrthoDB" id="9778687at2"/>
<name>A0A8J6TPQ5_9FIRM</name>
<reference evidence="9" key="1">
    <citation type="submission" date="2020-08" db="EMBL/GenBank/DDBJ databases">
        <title>Genome public.</title>
        <authorList>
            <person name="Liu C."/>
            <person name="Sun Q."/>
        </authorList>
    </citation>
    <scope>NUCLEOTIDE SEQUENCE</scope>
    <source>
        <strain evidence="9">NSJ-15</strain>
    </source>
</reference>
<gene>
    <name evidence="9" type="ORF">H8702_04770</name>
</gene>
<feature type="transmembrane region" description="Helical" evidence="7">
    <location>
        <begin position="79"/>
        <end position="100"/>
    </location>
</feature>
<evidence type="ECO:0000259" key="8">
    <source>
        <dbReference type="PROSITE" id="PS50928"/>
    </source>
</evidence>
<keyword evidence="3" id="KW-1003">Cell membrane</keyword>
<evidence type="ECO:0000256" key="2">
    <source>
        <dbReference type="ARBA" id="ARBA00022448"/>
    </source>
</evidence>
<comment type="caution">
    <text evidence="9">The sequence shown here is derived from an EMBL/GenBank/DDBJ whole genome shotgun (WGS) entry which is preliminary data.</text>
</comment>
<keyword evidence="10" id="KW-1185">Reference proteome</keyword>
<dbReference type="Proteomes" id="UP000632659">
    <property type="component" value="Unassembled WGS sequence"/>
</dbReference>
<keyword evidence="4 7" id="KW-0812">Transmembrane</keyword>
<dbReference type="GO" id="GO:0005886">
    <property type="term" value="C:plasma membrane"/>
    <property type="evidence" value="ECO:0007669"/>
    <property type="project" value="UniProtKB-SubCell"/>
</dbReference>
<dbReference type="InterPro" id="IPR051393">
    <property type="entry name" value="ABC_transporter_permease"/>
</dbReference>
<feature type="transmembrane region" description="Helical" evidence="7">
    <location>
        <begin position="20"/>
        <end position="42"/>
    </location>
</feature>
<dbReference type="SUPFAM" id="SSF161098">
    <property type="entry name" value="MetI-like"/>
    <property type="match status" value="1"/>
</dbReference>
<dbReference type="Pfam" id="PF00528">
    <property type="entry name" value="BPD_transp_1"/>
    <property type="match status" value="1"/>
</dbReference>
<dbReference type="InterPro" id="IPR000515">
    <property type="entry name" value="MetI-like"/>
</dbReference>
<feature type="domain" description="ABC transmembrane type-1" evidence="8">
    <location>
        <begin position="75"/>
        <end position="287"/>
    </location>
</feature>
<evidence type="ECO:0000256" key="3">
    <source>
        <dbReference type="ARBA" id="ARBA00022475"/>
    </source>
</evidence>
<evidence type="ECO:0000313" key="10">
    <source>
        <dbReference type="Proteomes" id="UP000632659"/>
    </source>
</evidence>
<evidence type="ECO:0000256" key="1">
    <source>
        <dbReference type="ARBA" id="ARBA00004651"/>
    </source>
</evidence>